<feature type="non-terminal residue" evidence="2">
    <location>
        <position position="1"/>
    </location>
</feature>
<dbReference type="GO" id="GO:0005886">
    <property type="term" value="C:plasma membrane"/>
    <property type="evidence" value="ECO:0007669"/>
    <property type="project" value="TreeGrafter"/>
</dbReference>
<name>A0A7R9BG64_9CRUS</name>
<feature type="transmembrane region" description="Helical" evidence="1">
    <location>
        <begin position="108"/>
        <end position="130"/>
    </location>
</feature>
<keyword evidence="1" id="KW-1133">Transmembrane helix</keyword>
<evidence type="ECO:0000256" key="1">
    <source>
        <dbReference type="SAM" id="Phobius"/>
    </source>
</evidence>
<evidence type="ECO:0000313" key="3">
    <source>
        <dbReference type="Proteomes" id="UP000678499"/>
    </source>
</evidence>
<reference evidence="2" key="1">
    <citation type="submission" date="2020-11" db="EMBL/GenBank/DDBJ databases">
        <authorList>
            <person name="Tran Van P."/>
        </authorList>
    </citation>
    <scope>NUCLEOTIDE SEQUENCE</scope>
</reference>
<dbReference type="PANTHER" id="PTHR36692">
    <property type="entry name" value="PROTEIN SNAKESKIN"/>
    <property type="match status" value="1"/>
</dbReference>
<dbReference type="AlphaFoldDB" id="A0A7R9BG64"/>
<dbReference type="GO" id="GO:0019991">
    <property type="term" value="P:septate junction assembly"/>
    <property type="evidence" value="ECO:0007669"/>
    <property type="project" value="InterPro"/>
</dbReference>
<keyword evidence="1" id="KW-0472">Membrane</keyword>
<dbReference type="EMBL" id="CAJPEX010000288">
    <property type="protein sequence ID" value="CAG0914864.1"/>
    <property type="molecule type" value="Genomic_DNA"/>
</dbReference>
<evidence type="ECO:0000313" key="2">
    <source>
        <dbReference type="EMBL" id="CAD7274712.1"/>
    </source>
</evidence>
<keyword evidence="1" id="KW-0812">Transmembrane</keyword>
<dbReference type="EMBL" id="OA882325">
    <property type="protein sequence ID" value="CAD7274712.1"/>
    <property type="molecule type" value="Genomic_DNA"/>
</dbReference>
<dbReference type="InterPro" id="IPR038976">
    <property type="entry name" value="Ssk"/>
</dbReference>
<sequence>MPAETVKLIEETRAESIRSPNCPTSAARRNRILQPAICLKLVQVILGVILMVLQRKYRIVPSLTDQDAILLVQITFSSFLIITPPLLLNYVTASNSGRTPLQGSLAEVIYLLVGAVLFLTCGATYIHNWLNFRPADF</sequence>
<feature type="transmembrane region" description="Helical" evidence="1">
    <location>
        <begin position="68"/>
        <end position="88"/>
    </location>
</feature>
<accession>A0A7R9BG64</accession>
<dbReference type="Proteomes" id="UP000678499">
    <property type="component" value="Unassembled WGS sequence"/>
</dbReference>
<proteinExistence type="predicted"/>
<feature type="transmembrane region" description="Helical" evidence="1">
    <location>
        <begin position="32"/>
        <end position="53"/>
    </location>
</feature>
<gene>
    <name evidence="2" type="ORF">NMOB1V02_LOCUS2535</name>
</gene>
<dbReference type="PANTHER" id="PTHR36692:SF3">
    <property type="entry name" value="PROTEIN SNAKESKIN"/>
    <property type="match status" value="1"/>
</dbReference>
<protein>
    <submittedName>
        <fullName evidence="2">Uncharacterized protein</fullName>
    </submittedName>
</protein>
<organism evidence="2">
    <name type="scientific">Notodromas monacha</name>
    <dbReference type="NCBI Taxonomy" id="399045"/>
    <lineage>
        <taxon>Eukaryota</taxon>
        <taxon>Metazoa</taxon>
        <taxon>Ecdysozoa</taxon>
        <taxon>Arthropoda</taxon>
        <taxon>Crustacea</taxon>
        <taxon>Oligostraca</taxon>
        <taxon>Ostracoda</taxon>
        <taxon>Podocopa</taxon>
        <taxon>Podocopida</taxon>
        <taxon>Cypridocopina</taxon>
        <taxon>Cypridoidea</taxon>
        <taxon>Cyprididae</taxon>
        <taxon>Notodromas</taxon>
    </lineage>
</organism>
<keyword evidence="3" id="KW-1185">Reference proteome</keyword>